<evidence type="ECO:0000313" key="3">
    <source>
        <dbReference type="EMBL" id="KFD65653.1"/>
    </source>
</evidence>
<feature type="compositionally biased region" description="Polar residues" evidence="1">
    <location>
        <begin position="353"/>
        <end position="373"/>
    </location>
</feature>
<feature type="region of interest" description="Disordered" evidence="1">
    <location>
        <begin position="338"/>
        <end position="430"/>
    </location>
</feature>
<reference evidence="3 4" key="1">
    <citation type="journal article" date="2014" name="Nat. Genet.">
        <title>Genome and transcriptome of the porcine whipworm Trichuris suis.</title>
        <authorList>
            <person name="Jex A.R."/>
            <person name="Nejsum P."/>
            <person name="Schwarz E.M."/>
            <person name="Hu L."/>
            <person name="Young N.D."/>
            <person name="Hall R.S."/>
            <person name="Korhonen P.K."/>
            <person name="Liao S."/>
            <person name="Thamsborg S."/>
            <person name="Xia J."/>
            <person name="Xu P."/>
            <person name="Wang S."/>
            <person name="Scheerlinck J.P."/>
            <person name="Hofmann A."/>
            <person name="Sternberg P.W."/>
            <person name="Wang J."/>
            <person name="Gasser R.B."/>
        </authorList>
    </citation>
    <scope>NUCLEOTIDE SEQUENCE [LARGE SCALE GENOMIC DNA]</scope>
    <source>
        <strain evidence="3">DCEP-RM93F</strain>
        <strain evidence="2">DCEP-RM93M</strain>
    </source>
</reference>
<dbReference type="AlphaFoldDB" id="A0A085N857"/>
<feature type="compositionally biased region" description="Basic residues" evidence="1">
    <location>
        <begin position="103"/>
        <end position="112"/>
    </location>
</feature>
<evidence type="ECO:0000313" key="2">
    <source>
        <dbReference type="EMBL" id="KFD53162.1"/>
    </source>
</evidence>
<dbReference type="CDD" id="cd00105">
    <property type="entry name" value="KH-I"/>
    <property type="match status" value="1"/>
</dbReference>
<feature type="compositionally biased region" description="Polar residues" evidence="1">
    <location>
        <begin position="1"/>
        <end position="10"/>
    </location>
</feature>
<organism evidence="3">
    <name type="scientific">Trichuris suis</name>
    <name type="common">pig whipworm</name>
    <dbReference type="NCBI Taxonomy" id="68888"/>
    <lineage>
        <taxon>Eukaryota</taxon>
        <taxon>Metazoa</taxon>
        <taxon>Ecdysozoa</taxon>
        <taxon>Nematoda</taxon>
        <taxon>Enoplea</taxon>
        <taxon>Dorylaimia</taxon>
        <taxon>Trichinellida</taxon>
        <taxon>Trichuridae</taxon>
        <taxon>Trichuris</taxon>
    </lineage>
</organism>
<evidence type="ECO:0000313" key="4">
    <source>
        <dbReference type="Proteomes" id="UP000030764"/>
    </source>
</evidence>
<dbReference type="Proteomes" id="UP000030764">
    <property type="component" value="Unassembled WGS sequence"/>
</dbReference>
<feature type="region of interest" description="Disordered" evidence="1">
    <location>
        <begin position="1"/>
        <end position="24"/>
    </location>
</feature>
<feature type="compositionally biased region" description="Polar residues" evidence="1">
    <location>
        <begin position="632"/>
        <end position="653"/>
    </location>
</feature>
<feature type="compositionally biased region" description="Acidic residues" evidence="1">
    <location>
        <begin position="413"/>
        <end position="430"/>
    </location>
</feature>
<gene>
    <name evidence="2" type="ORF">M513_05872</name>
    <name evidence="3" type="ORF">M514_05872</name>
</gene>
<accession>A0A085N857</accession>
<feature type="compositionally biased region" description="Polar residues" evidence="1">
    <location>
        <begin position="126"/>
        <end position="145"/>
    </location>
</feature>
<evidence type="ECO:0008006" key="5">
    <source>
        <dbReference type="Google" id="ProtNLM"/>
    </source>
</evidence>
<evidence type="ECO:0000256" key="1">
    <source>
        <dbReference type="SAM" id="MobiDB-lite"/>
    </source>
</evidence>
<feature type="region of interest" description="Disordered" evidence="1">
    <location>
        <begin position="629"/>
        <end position="653"/>
    </location>
</feature>
<feature type="compositionally biased region" description="Polar residues" evidence="1">
    <location>
        <begin position="388"/>
        <end position="400"/>
    </location>
</feature>
<protein>
    <recommendedName>
        <fullName evidence="5">K Homology domain-containing protein</fullName>
    </recommendedName>
</protein>
<name>A0A085N857_9BILA</name>
<dbReference type="Proteomes" id="UP000030758">
    <property type="component" value="Unassembled WGS sequence"/>
</dbReference>
<sequence>METASCFSESDSFEPDEQPKEEEKDDVVKMAQSLLDKKDTIHLLSHGKQLELYEELFTVMAAHKEKLCDQLRKPLRRMLKYLCYLTSGKTPNGKSVFALRDSARRKAKHSKKGDKNAQRGSPKVTEVQQANEGVQPTPNVEQNGSSNNLLEIAKRLHVDVAKITLLGQIFGSVKPSGAVALVKSSNEKESSDQVILNGSEDQLLISANQFDANRMVAEQSTTPIESPIHNLSGGTIKYLDDDGYNLVLKKSLLVPAMHCGILMGRRGSTLRMIELITNSILTFGHWNDAELWCFVTIVTDNKRQQDSALALLHFLLKYRISLTYDDIMEICRQVNLDGNSTTEENGKGDTRTDLANVTTSQPEHQEDTVAQTDNGEERESSNTSSERPITNDNKLDLTSNHNEEDTTGSETVSEAETDDDDEHSFDEECPDDEHVAFRLRIPQENECSSEEVITMTNDMIKLLVNGNGKIGKVIQHFSGTCFRFDGISEGDDDDKTPKTLVIKAIDEKSIQCAKEFIDLLTRYDVRIEKACEPTTEDECTIVGTELEKNVAPSTRKHFLPTNLAWLVPARNFKIERCSPARMLKICQDGLSMDFGIPLELQIELRQADSYMDDWNFLTNETIRELCERRSVDSNGQTANDNEQGVSTSDANTGESKALAKSCCPRANQSDEDKKKNLSKFFQAIEASTVKKPLHGKKKEICELLDIMRYSS</sequence>
<keyword evidence="4" id="KW-1185">Reference proteome</keyword>
<proteinExistence type="predicted"/>
<dbReference type="EMBL" id="KL367534">
    <property type="protein sequence ID" value="KFD65653.1"/>
    <property type="molecule type" value="Genomic_DNA"/>
</dbReference>
<dbReference type="EMBL" id="KL363219">
    <property type="protein sequence ID" value="KFD53162.1"/>
    <property type="molecule type" value="Genomic_DNA"/>
</dbReference>
<feature type="region of interest" description="Disordered" evidence="1">
    <location>
        <begin position="95"/>
        <end position="145"/>
    </location>
</feature>